<evidence type="ECO:0000256" key="4">
    <source>
        <dbReference type="ARBA" id="ARBA00022840"/>
    </source>
</evidence>
<dbReference type="GO" id="GO:0043139">
    <property type="term" value="F:5'-3' DNA helicase activity"/>
    <property type="evidence" value="ECO:0007669"/>
    <property type="project" value="TreeGrafter"/>
</dbReference>
<dbReference type="Pfam" id="PF13245">
    <property type="entry name" value="AAA_19"/>
    <property type="match status" value="1"/>
</dbReference>
<evidence type="ECO:0000313" key="6">
    <source>
        <dbReference type="EMBL" id="EFY89057.1"/>
    </source>
</evidence>
<evidence type="ECO:0000259" key="5">
    <source>
        <dbReference type="Pfam" id="PF13087"/>
    </source>
</evidence>
<dbReference type="STRING" id="655827.E9E4N4"/>
<dbReference type="OMA" id="ANMNRAD"/>
<name>E9E4N4_METAQ</name>
<accession>E9E4N4</accession>
<dbReference type="InParanoid" id="E9E4N4"/>
<keyword evidence="3 6" id="KW-0347">Helicase</keyword>
<dbReference type="SUPFAM" id="SSF52540">
    <property type="entry name" value="P-loop containing nucleoside triphosphate hydrolases"/>
    <property type="match status" value="1"/>
</dbReference>
<evidence type="ECO:0000256" key="2">
    <source>
        <dbReference type="ARBA" id="ARBA00022801"/>
    </source>
</evidence>
<keyword evidence="1" id="KW-0547">Nucleotide-binding</keyword>
<sequence>MSQPNKPVAANPPLAPRLARNACAIVVGEPSARQFIGGQKLGLSTDIECFVMFIPKTEVENWYGFSIQVPLSADAEGLGLGKWHSFNEAKGRLTTTDSIYITVKFPRESTLSEITPVDGVLLRAFPPSLQPRKVCQLNVTVGDPDAIRIEGIGMPFANPGHNCESWMRNGAVFEGKTLLDILKSGRYTFVVYRPEQPFRVDWDVTRLPPRFQYPWGTEHYWDEERYHLLADANKGRQFVPARSFDSDNSHLAVLAQSLAQDIIWVDRAAQEIYSQFRMRVYFIEIGNVVPSHQYYVLAPLEPEFRTRFEAAWRRLAKQGTLELHIFDEENLKGDPIANWVARIVDNPESVDALANHVVEDFELILHNCAALHFDSGIDDYIRKIDAVCQFAPDSRPSNPELFGVEIAEDGRSLKGDERAAARVKQRLEVARAAVRGRGFYGVDIAGARPAAGNPDQLAEGVQAAAFGEKMPILPLVNMLNVTSDPERNALMSQLLPVDRDIFGKYLESRPLGLGLAIGGPGFGKTTLLAVAAYGMIRTFKSVYVSAPTNVAVDNIAARMYETSRRVVETANGSMESGDPNRLRRLLVIRGYKPDDEMAAFLRLLQNPDLGDQAAPESAWRGASRWKLHLSLAYWALKTLRSQAVEPLHQDDSTALYRLQARIDNRAEWAVLRGVAAGDQPWEDYEAQPLTDNQVKGFLRLFLDVADAVATTPALSCQMPYKRWKDSKGHAVVIDEAGNISRPDLYSVWGNTMIPLFLAGDEKQLPPAVMSAKDKDDEGNALNRHAPDAGISALEFFKGTGWPVFRLRTQLRMARGLFTLSHALFYSDVPCAYDPRCDIASSTHAVGRLMEDFVRAKFAELRPSPQNELREVFVHCPGSESKVDANGSHSNLQQAQIAVALLDQFVRAHRDDPRVDPANIGIITPYKANVATINRQLQNYDSLQGVEPATTVDSFHGHEASIMVLILGTTEKTGPGFSADEQRLNVALSRQKSYLLIVGDINVTGPVVAPAVGAQAGARAGRGRGGRGGGARDGAHVPRATDYFQVVRGNEVVNIRAVALRGALLAIQNAGRVATFAV</sequence>
<dbReference type="GO" id="GO:0005524">
    <property type="term" value="F:ATP binding"/>
    <property type="evidence" value="ECO:0007669"/>
    <property type="project" value="UniProtKB-KW"/>
</dbReference>
<dbReference type="Proteomes" id="UP000002499">
    <property type="component" value="Unassembled WGS sequence"/>
</dbReference>
<dbReference type="InterPro" id="IPR027417">
    <property type="entry name" value="P-loop_NTPase"/>
</dbReference>
<dbReference type="InterPro" id="IPR047187">
    <property type="entry name" value="SF1_C_Upf1"/>
</dbReference>
<dbReference type="eggNOG" id="KOG1802">
    <property type="taxonomic scope" value="Eukaryota"/>
</dbReference>
<proteinExistence type="predicted"/>
<dbReference type="InterPro" id="IPR050534">
    <property type="entry name" value="Coronavir_polyprotein_1ab"/>
</dbReference>
<keyword evidence="4" id="KW-0067">ATP-binding</keyword>
<keyword evidence="7" id="KW-1185">Reference proteome</keyword>
<dbReference type="OrthoDB" id="6513042at2759"/>
<dbReference type="PANTHER" id="PTHR43788:SF8">
    <property type="entry name" value="DNA-BINDING PROTEIN SMUBP-2"/>
    <property type="match status" value="1"/>
</dbReference>
<dbReference type="Pfam" id="PF13087">
    <property type="entry name" value="AAA_12"/>
    <property type="match status" value="1"/>
</dbReference>
<dbReference type="EMBL" id="GL698503">
    <property type="protein sequence ID" value="EFY89057.1"/>
    <property type="molecule type" value="Genomic_DNA"/>
</dbReference>
<dbReference type="HOGENOM" id="CLU_007214_0_0_1"/>
<gene>
    <name evidence="6" type="ORF">MAC_04832</name>
</gene>
<dbReference type="CDD" id="cd18808">
    <property type="entry name" value="SF1_C_Upf1"/>
    <property type="match status" value="1"/>
</dbReference>
<reference evidence="6 7" key="1">
    <citation type="journal article" date="2011" name="PLoS Genet.">
        <title>Genome sequencing and comparative transcriptomics of the model entomopathogenic fungi Metarhizium anisopliae and M. acridum.</title>
        <authorList>
            <person name="Gao Q."/>
            <person name="Jin K."/>
            <person name="Ying S.H."/>
            <person name="Zhang Y."/>
            <person name="Xiao G."/>
            <person name="Shang Y."/>
            <person name="Duan Z."/>
            <person name="Hu X."/>
            <person name="Xie X.Q."/>
            <person name="Zhou G."/>
            <person name="Peng G."/>
            <person name="Luo Z."/>
            <person name="Huang W."/>
            <person name="Wang B."/>
            <person name="Fang W."/>
            <person name="Wang S."/>
            <person name="Zhong Y."/>
            <person name="Ma L.J."/>
            <person name="St Leger R.J."/>
            <person name="Zhao G.P."/>
            <person name="Pei Y."/>
            <person name="Feng M.G."/>
            <person name="Xia Y."/>
            <person name="Wang C."/>
        </authorList>
    </citation>
    <scope>NUCLEOTIDE SEQUENCE [LARGE SCALE GENOMIC DNA]</scope>
    <source>
        <strain evidence="6 7">CQMa 102</strain>
    </source>
</reference>
<keyword evidence="2" id="KW-0378">Hydrolase</keyword>
<dbReference type="InterPro" id="IPR041679">
    <property type="entry name" value="DNA2/NAM7-like_C"/>
</dbReference>
<dbReference type="AlphaFoldDB" id="E9E4N4"/>
<dbReference type="GO" id="GO:0016787">
    <property type="term" value="F:hydrolase activity"/>
    <property type="evidence" value="ECO:0007669"/>
    <property type="project" value="UniProtKB-KW"/>
</dbReference>
<dbReference type="PANTHER" id="PTHR43788">
    <property type="entry name" value="DNA2/NAM7 HELICASE FAMILY MEMBER"/>
    <property type="match status" value="1"/>
</dbReference>
<evidence type="ECO:0000313" key="7">
    <source>
        <dbReference type="Proteomes" id="UP000002499"/>
    </source>
</evidence>
<evidence type="ECO:0000256" key="3">
    <source>
        <dbReference type="ARBA" id="ARBA00022806"/>
    </source>
</evidence>
<evidence type="ECO:0000256" key="1">
    <source>
        <dbReference type="ARBA" id="ARBA00022741"/>
    </source>
</evidence>
<dbReference type="Gene3D" id="3.40.50.300">
    <property type="entry name" value="P-loop containing nucleotide triphosphate hydrolases"/>
    <property type="match status" value="2"/>
</dbReference>
<feature type="domain" description="DNA2/NAM7 helicase-like C-terminal" evidence="5">
    <location>
        <begin position="800"/>
        <end position="1000"/>
    </location>
</feature>
<organism evidence="7">
    <name type="scientific">Metarhizium acridum (strain CQMa 102)</name>
    <dbReference type="NCBI Taxonomy" id="655827"/>
    <lineage>
        <taxon>Eukaryota</taxon>
        <taxon>Fungi</taxon>
        <taxon>Dikarya</taxon>
        <taxon>Ascomycota</taxon>
        <taxon>Pezizomycotina</taxon>
        <taxon>Sordariomycetes</taxon>
        <taxon>Hypocreomycetidae</taxon>
        <taxon>Hypocreales</taxon>
        <taxon>Clavicipitaceae</taxon>
        <taxon>Metarhizium</taxon>
    </lineage>
</organism>
<protein>
    <submittedName>
        <fullName evidence="6">DNA helicase</fullName>
    </submittedName>
</protein>